<reference evidence="2" key="1">
    <citation type="submission" date="2022-02" db="EMBL/GenBank/DDBJ databases">
        <title>Atlantic sturgeon de novo genome assembly.</title>
        <authorList>
            <person name="Stock M."/>
            <person name="Klopp C."/>
            <person name="Guiguen Y."/>
            <person name="Cabau C."/>
            <person name="Parinello H."/>
            <person name="Santidrian Yebra-Pimentel E."/>
            <person name="Kuhl H."/>
            <person name="Dirks R.P."/>
            <person name="Guessner J."/>
            <person name="Wuertz S."/>
            <person name="Du K."/>
            <person name="Schartl M."/>
        </authorList>
    </citation>
    <scope>NUCLEOTIDE SEQUENCE</scope>
    <source>
        <strain evidence="2">STURGEONOMICS-FGT-2020</strain>
        <tissue evidence="2">Whole blood</tissue>
    </source>
</reference>
<organism evidence="2 3">
    <name type="scientific">Acipenser oxyrinchus oxyrinchus</name>
    <dbReference type="NCBI Taxonomy" id="40147"/>
    <lineage>
        <taxon>Eukaryota</taxon>
        <taxon>Metazoa</taxon>
        <taxon>Chordata</taxon>
        <taxon>Craniata</taxon>
        <taxon>Vertebrata</taxon>
        <taxon>Euteleostomi</taxon>
        <taxon>Actinopterygii</taxon>
        <taxon>Chondrostei</taxon>
        <taxon>Acipenseriformes</taxon>
        <taxon>Acipenseridae</taxon>
        <taxon>Acipenser</taxon>
    </lineage>
</organism>
<dbReference type="AlphaFoldDB" id="A0AAD8CET9"/>
<dbReference type="PANTHER" id="PTHR45913:SF5">
    <property type="entry name" value="GENERAL TRANSCRIPTION FACTOR II-I REPEAT DOMAIN-CONTAINING PROTEIN 2A-LIKE PROTEIN"/>
    <property type="match status" value="1"/>
</dbReference>
<comment type="caution">
    <text evidence="2">The sequence shown here is derived from an EMBL/GenBank/DDBJ whole genome shotgun (WGS) entry which is preliminary data.</text>
</comment>
<dbReference type="PANTHER" id="PTHR45913">
    <property type="entry name" value="EPM2A-INTERACTING PROTEIN 1"/>
    <property type="match status" value="1"/>
</dbReference>
<protein>
    <submittedName>
        <fullName evidence="2">General transcription factor II-I repeat domain-containing protein 2A-like</fullName>
    </submittedName>
</protein>
<name>A0AAD8CET9_ACIOX</name>
<evidence type="ECO:0000313" key="3">
    <source>
        <dbReference type="Proteomes" id="UP001230051"/>
    </source>
</evidence>
<keyword evidence="3" id="KW-1185">Reference proteome</keyword>
<dbReference type="EMBL" id="JAGXEW010000456">
    <property type="protein sequence ID" value="KAK1139302.1"/>
    <property type="molecule type" value="Genomic_DNA"/>
</dbReference>
<accession>A0AAD8CET9</accession>
<gene>
    <name evidence="2" type="ORF">AOXY_G37619</name>
</gene>
<feature type="region of interest" description="Disordered" evidence="1">
    <location>
        <begin position="1"/>
        <end position="25"/>
    </location>
</feature>
<evidence type="ECO:0000313" key="2">
    <source>
        <dbReference type="EMBL" id="KAK1139302.1"/>
    </source>
</evidence>
<dbReference type="Proteomes" id="UP001230051">
    <property type="component" value="Unassembled WGS sequence"/>
</dbReference>
<feature type="compositionally biased region" description="Polar residues" evidence="1">
    <location>
        <begin position="9"/>
        <end position="24"/>
    </location>
</feature>
<proteinExistence type="predicted"/>
<evidence type="ECO:0000256" key="1">
    <source>
        <dbReference type="SAM" id="MobiDB-lite"/>
    </source>
</evidence>
<sequence>MSRILQEETPPSSITERGSPFSSQLEEGEAEHAELLLHMDVRWLSRGTFLQRFRGLLTEIKEFLASRDA</sequence>